<dbReference type="EMBL" id="CP011013">
    <property type="protein sequence ID" value="AJT50555.1"/>
    <property type="molecule type" value="Genomic_DNA"/>
</dbReference>
<reference evidence="1 2" key="1">
    <citation type="journal article" date="2012" name="J. Bacteriol.">
        <title>Genome sequence of Lactobacillus mucosae LM1, isolated from piglet feces.</title>
        <authorList>
            <person name="Lee J.H."/>
            <person name="Valeriano V.D."/>
            <person name="Shin Y.R."/>
            <person name="Chae J.P."/>
            <person name="Kim G.B."/>
            <person name="Ham J.S."/>
            <person name="Chun J."/>
            <person name="Kang D.K."/>
        </authorList>
    </citation>
    <scope>NUCLEOTIDE SEQUENCE [LARGE SCALE GENOMIC DNA]</scope>
    <source>
        <strain evidence="1 2">LM1</strain>
    </source>
</reference>
<dbReference type="AlphaFoldDB" id="A0A0D4CKX2"/>
<name>A0A0D4CKX2_LIMMU</name>
<dbReference type="STRING" id="1130798.LBLM1_05580"/>
<dbReference type="KEGG" id="lmu:LBLM1_05580"/>
<gene>
    <name evidence="1" type="ORF">LBLM1_05580</name>
</gene>
<sequence length="118" mass="13333">MVGTIEHGVFQLTNSAIDNVCDRYSTTTIMVNNQLLNYGRRINDLAVCRIVLLLSNKSLPAKIQELCGFKTIMMVRKFQQGLKKSLILVYKLGIDQTITVMAFSAIKIQKYLLCSETK</sequence>
<accession>A0A0D4CKX2</accession>
<dbReference type="Proteomes" id="UP000003645">
    <property type="component" value="Chromosome"/>
</dbReference>
<evidence type="ECO:0000313" key="2">
    <source>
        <dbReference type="Proteomes" id="UP000003645"/>
    </source>
</evidence>
<proteinExistence type="predicted"/>
<keyword evidence="2" id="KW-1185">Reference proteome</keyword>
<dbReference type="HOGENOM" id="CLU_2070104_0_0_9"/>
<evidence type="ECO:0000313" key="1">
    <source>
        <dbReference type="EMBL" id="AJT50555.1"/>
    </source>
</evidence>
<protein>
    <submittedName>
        <fullName evidence="1">Uncharacterized protein</fullName>
    </submittedName>
</protein>
<organism evidence="1 2">
    <name type="scientific">Limosilactobacillus mucosae LM1</name>
    <dbReference type="NCBI Taxonomy" id="1130798"/>
    <lineage>
        <taxon>Bacteria</taxon>
        <taxon>Bacillati</taxon>
        <taxon>Bacillota</taxon>
        <taxon>Bacilli</taxon>
        <taxon>Lactobacillales</taxon>
        <taxon>Lactobacillaceae</taxon>
        <taxon>Limosilactobacillus</taxon>
    </lineage>
</organism>